<sequence>METLDFIILGLFLIFLVSIPLVLSNGHSLLVVPLLSIVRSVVPIVKLFGLALLSICSLGLGIALWEYSTQRWGLRKNSDAAQASHGQLRSVNASTQRERLVLPVVLIVSILSLLAVFDKSLFSSSEATSFSSTMDNASNSLFQFALALIILGLVILFLLINKDEYHSWRERRRLLKQSRRATRQLHPRHPTHR</sequence>
<feature type="transmembrane region" description="Helical" evidence="1">
    <location>
        <begin position="100"/>
        <end position="121"/>
    </location>
</feature>
<keyword evidence="1" id="KW-1133">Transmembrane helix</keyword>
<protein>
    <submittedName>
        <fullName evidence="2">Uncharacterized protein</fullName>
    </submittedName>
</protein>
<evidence type="ECO:0000313" key="3">
    <source>
        <dbReference type="Proteomes" id="UP000765509"/>
    </source>
</evidence>
<keyword evidence="1" id="KW-0812">Transmembrane</keyword>
<keyword evidence="1" id="KW-0472">Membrane</keyword>
<gene>
    <name evidence="2" type="ORF">O181_077739</name>
</gene>
<feature type="transmembrane region" description="Helical" evidence="1">
    <location>
        <begin position="141"/>
        <end position="161"/>
    </location>
</feature>
<proteinExistence type="predicted"/>
<dbReference type="Proteomes" id="UP000765509">
    <property type="component" value="Unassembled WGS sequence"/>
</dbReference>
<comment type="caution">
    <text evidence="2">The sequence shown here is derived from an EMBL/GenBank/DDBJ whole genome shotgun (WGS) entry which is preliminary data.</text>
</comment>
<organism evidence="2 3">
    <name type="scientific">Austropuccinia psidii MF-1</name>
    <dbReference type="NCBI Taxonomy" id="1389203"/>
    <lineage>
        <taxon>Eukaryota</taxon>
        <taxon>Fungi</taxon>
        <taxon>Dikarya</taxon>
        <taxon>Basidiomycota</taxon>
        <taxon>Pucciniomycotina</taxon>
        <taxon>Pucciniomycetes</taxon>
        <taxon>Pucciniales</taxon>
        <taxon>Sphaerophragmiaceae</taxon>
        <taxon>Austropuccinia</taxon>
    </lineage>
</organism>
<dbReference type="AlphaFoldDB" id="A0A9Q3FFI5"/>
<dbReference type="EMBL" id="AVOT02042601">
    <property type="protein sequence ID" value="MBW0538024.1"/>
    <property type="molecule type" value="Genomic_DNA"/>
</dbReference>
<name>A0A9Q3FFI5_9BASI</name>
<reference evidence="2" key="1">
    <citation type="submission" date="2021-03" db="EMBL/GenBank/DDBJ databases">
        <title>Draft genome sequence of rust myrtle Austropuccinia psidii MF-1, a brazilian biotype.</title>
        <authorList>
            <person name="Quecine M.C."/>
            <person name="Pachon D.M.R."/>
            <person name="Bonatelli M.L."/>
            <person name="Correr F.H."/>
            <person name="Franceschini L.M."/>
            <person name="Leite T.F."/>
            <person name="Margarido G.R.A."/>
            <person name="Almeida C.A."/>
            <person name="Ferrarezi J.A."/>
            <person name="Labate C.A."/>
        </authorList>
    </citation>
    <scope>NUCLEOTIDE SEQUENCE</scope>
    <source>
        <strain evidence="2">MF-1</strain>
    </source>
</reference>
<keyword evidence="3" id="KW-1185">Reference proteome</keyword>
<evidence type="ECO:0000313" key="2">
    <source>
        <dbReference type="EMBL" id="MBW0538024.1"/>
    </source>
</evidence>
<feature type="transmembrane region" description="Helical" evidence="1">
    <location>
        <begin position="48"/>
        <end position="67"/>
    </location>
</feature>
<accession>A0A9Q3FFI5</accession>
<evidence type="ECO:0000256" key="1">
    <source>
        <dbReference type="SAM" id="Phobius"/>
    </source>
</evidence>